<dbReference type="AlphaFoldDB" id="A0A0G4IDB0"/>
<dbReference type="VEuPathDB" id="CryptoDB:Cvel_13339"/>
<accession>A0A0G4IDB0</accession>
<evidence type="ECO:0000313" key="2">
    <source>
        <dbReference type="EMBL" id="CEM55184.1"/>
    </source>
</evidence>
<feature type="region of interest" description="Disordered" evidence="1">
    <location>
        <begin position="1"/>
        <end position="24"/>
    </location>
</feature>
<sequence length="145" mass="15892">MIAPATESDNWREDPSTVASKRDMFPSLRTCKAARQRRPRLATETGGDDFGPLPTELTLILARGICANEASRAAVEGIFLGIFSDKGLEGATCKKSNQSPLKISFPKGDSGKSLACARQLIEQRPKEFEGWVDFEKTLRAMGEED</sequence>
<protein>
    <submittedName>
        <fullName evidence="2">Uncharacterized protein</fullName>
    </submittedName>
</protein>
<feature type="compositionally biased region" description="Basic and acidic residues" evidence="1">
    <location>
        <begin position="9"/>
        <end position="24"/>
    </location>
</feature>
<dbReference type="EMBL" id="CDMZ01005850">
    <property type="protein sequence ID" value="CEM55184.1"/>
    <property type="molecule type" value="Genomic_DNA"/>
</dbReference>
<reference evidence="2" key="1">
    <citation type="submission" date="2014-11" db="EMBL/GenBank/DDBJ databases">
        <authorList>
            <person name="Otto D Thomas"/>
            <person name="Naeem Raeece"/>
        </authorList>
    </citation>
    <scope>NUCLEOTIDE SEQUENCE</scope>
</reference>
<name>A0A0G4IDB0_9ALVE</name>
<evidence type="ECO:0000256" key="1">
    <source>
        <dbReference type="SAM" id="MobiDB-lite"/>
    </source>
</evidence>
<organism evidence="2">
    <name type="scientific">Chromera velia CCMP2878</name>
    <dbReference type="NCBI Taxonomy" id="1169474"/>
    <lineage>
        <taxon>Eukaryota</taxon>
        <taxon>Sar</taxon>
        <taxon>Alveolata</taxon>
        <taxon>Colpodellida</taxon>
        <taxon>Chromeraceae</taxon>
        <taxon>Chromera</taxon>
    </lineage>
</organism>
<proteinExistence type="predicted"/>
<gene>
    <name evidence="2" type="ORF">Cvel_13339</name>
</gene>